<name>A0A0G8CNQ3_9BACI</name>
<keyword evidence="2" id="KW-0732">Signal</keyword>
<proteinExistence type="predicted"/>
<reference evidence="4" key="2">
    <citation type="submission" date="2015-04" db="EMBL/GenBank/DDBJ databases">
        <title>Draft Genome Sequences of Eight Spore-Forming Food Isolates of Bacillus cereus Genome sequencing.</title>
        <authorList>
            <person name="Krawcyk A.O."/>
            <person name="de Jong A."/>
            <person name="Eijlander R.T."/>
            <person name="Berendsen E.M."/>
            <person name="Holsappel S."/>
            <person name="Wells-Bennik M."/>
            <person name="Kuipers O.P."/>
        </authorList>
    </citation>
    <scope>NUCLEOTIDE SEQUENCE [LARGE SCALE GENOMIC DNA]</scope>
    <source>
        <strain evidence="4">B4147</strain>
    </source>
</reference>
<protein>
    <recommendedName>
        <fullName evidence="5">Phr family secreted Rap phosphatase inhibitor</fullName>
    </recommendedName>
</protein>
<dbReference type="InterPro" id="IPR030968">
    <property type="entry name" value="RapG/K_inhib"/>
</dbReference>
<evidence type="ECO:0000313" key="4">
    <source>
        <dbReference type="Proteomes" id="UP000035350"/>
    </source>
</evidence>
<accession>A0A0G8CNQ3</accession>
<dbReference type="PATRIC" id="fig|1396.433.peg.157"/>
<evidence type="ECO:0000256" key="1">
    <source>
        <dbReference type="SAM" id="MobiDB-lite"/>
    </source>
</evidence>
<sequence>MKKLGLTVMSLAATGIMSFGLSTIPETQQTAKIENVNKLQSTHGEGWSPQRPDLAYSHGNGGGAPTYDHGRPPASQA</sequence>
<feature type="region of interest" description="Disordered" evidence="1">
    <location>
        <begin position="40"/>
        <end position="77"/>
    </location>
</feature>
<gene>
    <name evidence="3" type="ORF">B4147_1105</name>
</gene>
<dbReference type="Proteomes" id="UP000035350">
    <property type="component" value="Unassembled WGS sequence"/>
</dbReference>
<reference evidence="3 4" key="1">
    <citation type="journal article" date="2015" name="Genome Announc.">
        <title>Next-Generation Whole-Genome Sequencing of Eight Strains of Bacillus cereus, Isolated from Food.</title>
        <authorList>
            <person name="Krawczyk A.O."/>
            <person name="de Jong A."/>
            <person name="Eijlander R.T."/>
            <person name="Berendsen E.M."/>
            <person name="Holsappel S."/>
            <person name="Wells-Bennik M.H."/>
            <person name="Kuipers O.P."/>
        </authorList>
    </citation>
    <scope>NUCLEOTIDE SEQUENCE [LARGE SCALE GENOMIC DNA]</scope>
    <source>
        <strain evidence="3 4">B4147</strain>
    </source>
</reference>
<feature type="signal peptide" evidence="2">
    <location>
        <begin position="1"/>
        <end position="18"/>
    </location>
</feature>
<dbReference type="AlphaFoldDB" id="A0A0G8CNQ3"/>
<evidence type="ECO:0000313" key="3">
    <source>
        <dbReference type="EMBL" id="KLA01438.1"/>
    </source>
</evidence>
<dbReference type="NCBIfam" id="TIGR04429">
    <property type="entry name" value="Phr_nterm"/>
    <property type="match status" value="1"/>
</dbReference>
<organism evidence="3 4">
    <name type="scientific">Bacillus wiedmannii</name>
    <dbReference type="NCBI Taxonomy" id="1890302"/>
    <lineage>
        <taxon>Bacteria</taxon>
        <taxon>Bacillati</taxon>
        <taxon>Bacillota</taxon>
        <taxon>Bacilli</taxon>
        <taxon>Bacillales</taxon>
        <taxon>Bacillaceae</taxon>
        <taxon>Bacillus</taxon>
        <taxon>Bacillus cereus group</taxon>
    </lineage>
</organism>
<evidence type="ECO:0000256" key="2">
    <source>
        <dbReference type="SAM" id="SignalP"/>
    </source>
</evidence>
<dbReference type="EMBL" id="LCYN01000001">
    <property type="protein sequence ID" value="KLA01438.1"/>
    <property type="molecule type" value="Genomic_DNA"/>
</dbReference>
<feature type="chain" id="PRO_5038640280" description="Phr family secreted Rap phosphatase inhibitor" evidence="2">
    <location>
        <begin position="19"/>
        <end position="77"/>
    </location>
</feature>
<evidence type="ECO:0008006" key="5">
    <source>
        <dbReference type="Google" id="ProtNLM"/>
    </source>
</evidence>
<dbReference type="RefSeq" id="WP_046957198.1">
    <property type="nucleotide sequence ID" value="NZ_JBCNBH010000040.1"/>
</dbReference>
<comment type="caution">
    <text evidence="3">The sequence shown here is derived from an EMBL/GenBank/DDBJ whole genome shotgun (WGS) entry which is preliminary data.</text>
</comment>